<keyword evidence="2" id="KW-1277">Toxin-antitoxin system</keyword>
<gene>
    <name evidence="3" type="ORF">QRT03_12050</name>
</gene>
<organism evidence="3 4">
    <name type="scientific">Actinomycetospora termitidis</name>
    <dbReference type="NCBI Taxonomy" id="3053470"/>
    <lineage>
        <taxon>Bacteria</taxon>
        <taxon>Bacillati</taxon>
        <taxon>Actinomycetota</taxon>
        <taxon>Actinomycetes</taxon>
        <taxon>Pseudonocardiales</taxon>
        <taxon>Pseudonocardiaceae</taxon>
        <taxon>Actinomycetospora</taxon>
    </lineage>
</organism>
<name>A0ABT7MA31_9PSEU</name>
<reference evidence="3 4" key="1">
    <citation type="submission" date="2023-06" db="EMBL/GenBank/DDBJ databases">
        <title>Actinomycetospora Odt1-22.</title>
        <authorList>
            <person name="Supong K."/>
        </authorList>
    </citation>
    <scope>NUCLEOTIDE SEQUENCE [LARGE SCALE GENOMIC DNA]</scope>
    <source>
        <strain evidence="3 4">Odt1-22</strain>
    </source>
</reference>
<dbReference type="EC" id="3.1.-.-" evidence="3"/>
<dbReference type="Proteomes" id="UP001231924">
    <property type="component" value="Unassembled WGS sequence"/>
</dbReference>
<dbReference type="PANTHER" id="PTHR33988:SF1">
    <property type="entry name" value="ENDORIBONUCLEASE MAZF7-RELATED"/>
    <property type="match status" value="1"/>
</dbReference>
<comment type="similarity">
    <text evidence="1">Belongs to the PemK/MazF family.</text>
</comment>
<keyword evidence="4" id="KW-1185">Reference proteome</keyword>
<evidence type="ECO:0000256" key="2">
    <source>
        <dbReference type="ARBA" id="ARBA00022649"/>
    </source>
</evidence>
<evidence type="ECO:0000313" key="4">
    <source>
        <dbReference type="Proteomes" id="UP001231924"/>
    </source>
</evidence>
<dbReference type="Gene3D" id="2.30.30.110">
    <property type="match status" value="1"/>
</dbReference>
<dbReference type="InterPro" id="IPR011067">
    <property type="entry name" value="Plasmid_toxin/cell-grow_inhib"/>
</dbReference>
<dbReference type="SUPFAM" id="SSF50118">
    <property type="entry name" value="Cell growth inhibitor/plasmid maintenance toxic component"/>
    <property type="match status" value="1"/>
</dbReference>
<accession>A0ABT7MA31</accession>
<keyword evidence="3" id="KW-0378">Hydrolase</keyword>
<evidence type="ECO:0000313" key="3">
    <source>
        <dbReference type="EMBL" id="MDL5156692.1"/>
    </source>
</evidence>
<dbReference type="Pfam" id="PF02452">
    <property type="entry name" value="PemK_toxin"/>
    <property type="match status" value="1"/>
</dbReference>
<dbReference type="RefSeq" id="WP_286053024.1">
    <property type="nucleotide sequence ID" value="NZ_JASVWF010000002.1"/>
</dbReference>
<dbReference type="GO" id="GO:0016787">
    <property type="term" value="F:hydrolase activity"/>
    <property type="evidence" value="ECO:0007669"/>
    <property type="project" value="UniProtKB-KW"/>
</dbReference>
<dbReference type="PANTHER" id="PTHR33988">
    <property type="entry name" value="ENDORIBONUCLEASE MAZF-RELATED"/>
    <property type="match status" value="1"/>
</dbReference>
<sequence length="106" mass="11317">MDPLRGEVWMVGFPGAGEHPAVVLSINRLNARLGAIAVVPVTGTAGPTETHIAIGADAGLTKYDESYADVTGVQVVAKGRFRRRRGLTHPGELARIEQQVRVYLGL</sequence>
<comment type="caution">
    <text evidence="3">The sequence shown here is derived from an EMBL/GenBank/DDBJ whole genome shotgun (WGS) entry which is preliminary data.</text>
</comment>
<protein>
    <submittedName>
        <fullName evidence="3">Type II toxin-antitoxin system PemK/MazF family toxin</fullName>
        <ecNumber evidence="3">3.1.-.-</ecNumber>
    </submittedName>
</protein>
<dbReference type="EMBL" id="JASVWF010000002">
    <property type="protein sequence ID" value="MDL5156692.1"/>
    <property type="molecule type" value="Genomic_DNA"/>
</dbReference>
<proteinExistence type="inferred from homology"/>
<evidence type="ECO:0000256" key="1">
    <source>
        <dbReference type="ARBA" id="ARBA00007521"/>
    </source>
</evidence>
<dbReference type="InterPro" id="IPR003477">
    <property type="entry name" value="PemK-like"/>
</dbReference>